<reference evidence="6" key="1">
    <citation type="submission" date="2025-04" db="UniProtKB">
        <authorList>
            <consortium name="RefSeq"/>
        </authorList>
    </citation>
    <scope>IDENTIFICATION</scope>
    <source>
        <tissue evidence="6">Whole insect</tissue>
    </source>
</reference>
<keyword evidence="5" id="KW-1185">Reference proteome</keyword>
<accession>A0A6P7FBW4</accession>
<evidence type="ECO:0000256" key="1">
    <source>
        <dbReference type="ARBA" id="ARBA00009224"/>
    </source>
</evidence>
<proteinExistence type="inferred from homology"/>
<dbReference type="PANTHER" id="PTHR11001">
    <property type="entry name" value="MITOCHONDRIAL FISSION PROCESS PROTEIN 1"/>
    <property type="match status" value="1"/>
</dbReference>
<dbReference type="AlphaFoldDB" id="A0A6P7FBW4"/>
<dbReference type="GO" id="GO:0000266">
    <property type="term" value="P:mitochondrial fission"/>
    <property type="evidence" value="ECO:0007669"/>
    <property type="project" value="TreeGrafter"/>
</dbReference>
<dbReference type="GO" id="GO:0005739">
    <property type="term" value="C:mitochondrion"/>
    <property type="evidence" value="ECO:0007669"/>
    <property type="project" value="TreeGrafter"/>
</dbReference>
<organism evidence="6">
    <name type="scientific">Diabrotica virgifera virgifera</name>
    <name type="common">western corn rootworm</name>
    <dbReference type="NCBI Taxonomy" id="50390"/>
    <lineage>
        <taxon>Eukaryota</taxon>
        <taxon>Metazoa</taxon>
        <taxon>Ecdysozoa</taxon>
        <taxon>Arthropoda</taxon>
        <taxon>Hexapoda</taxon>
        <taxon>Insecta</taxon>
        <taxon>Pterygota</taxon>
        <taxon>Neoptera</taxon>
        <taxon>Endopterygota</taxon>
        <taxon>Coleoptera</taxon>
        <taxon>Polyphaga</taxon>
        <taxon>Cucujiformia</taxon>
        <taxon>Chrysomeloidea</taxon>
        <taxon>Chrysomelidae</taxon>
        <taxon>Galerucinae</taxon>
        <taxon>Diabroticina</taxon>
        <taxon>Diabroticites</taxon>
        <taxon>Diabrotica</taxon>
    </lineage>
</organism>
<protein>
    <recommendedName>
        <fullName evidence="2">Mitochondrial fission process protein 1</fullName>
    </recommendedName>
    <alternativeName>
        <fullName evidence="3">Mitochondrial 18 kDa protein</fullName>
    </alternativeName>
</protein>
<evidence type="ECO:0000256" key="3">
    <source>
        <dbReference type="ARBA" id="ARBA00029631"/>
    </source>
</evidence>
<comment type="similarity">
    <text evidence="1">Belongs to the MTFP1 family.</text>
</comment>
<sequence>MDEIPEELAKELDLYRDTSVRYLGYANEVGEAFRSIIGTKWVNVSYAVATLYVLADTTDKSIAVYKTAINEKNHTKKVVYTTADTLIWQLMASVAIPGFTINRVCALSNYLLKKGEKIPSYNRKWLVTGIGLFTIPFIIKPIDKFVDLAMDKSLRKYQPE</sequence>
<dbReference type="FunCoup" id="A0A6P7FBW4">
    <property type="interactions" value="386"/>
</dbReference>
<dbReference type="Pfam" id="PF10558">
    <property type="entry name" value="MTP18"/>
    <property type="match status" value="1"/>
</dbReference>
<reference evidence="4" key="2">
    <citation type="submission" date="2025-05" db="UniProtKB">
        <authorList>
            <consortium name="EnsemblMetazoa"/>
        </authorList>
    </citation>
    <scope>IDENTIFICATION</scope>
</reference>
<dbReference type="Proteomes" id="UP001652700">
    <property type="component" value="Unplaced"/>
</dbReference>
<dbReference type="InParanoid" id="A0A6P7FBW4"/>
<dbReference type="GeneID" id="114328451"/>
<gene>
    <name evidence="6" type="primary">LOC114328451</name>
</gene>
<dbReference type="PANTHER" id="PTHR11001:SF2">
    <property type="entry name" value="MITOCHONDRIAL FISSION PROCESS PROTEIN 1"/>
    <property type="match status" value="1"/>
</dbReference>
<evidence type="ECO:0000313" key="4">
    <source>
        <dbReference type="EnsemblMetazoa" id="XP_028133106.1"/>
    </source>
</evidence>
<dbReference type="RefSeq" id="XP_028133106.1">
    <property type="nucleotide sequence ID" value="XM_028277305.1"/>
</dbReference>
<evidence type="ECO:0000313" key="5">
    <source>
        <dbReference type="Proteomes" id="UP001652700"/>
    </source>
</evidence>
<dbReference type="EnsemblMetazoa" id="XM_028277305.2">
    <property type="protein sequence ID" value="XP_028133106.1"/>
    <property type="gene ID" value="LOC114328451"/>
</dbReference>
<evidence type="ECO:0000256" key="2">
    <source>
        <dbReference type="ARBA" id="ARBA00017835"/>
    </source>
</evidence>
<evidence type="ECO:0000313" key="6">
    <source>
        <dbReference type="RefSeq" id="XP_028133106.1"/>
    </source>
</evidence>
<dbReference type="KEGG" id="dvv:114328451"/>
<name>A0A6P7FBW4_DIAVI</name>
<dbReference type="InterPro" id="IPR019560">
    <property type="entry name" value="Mitochondrial_18_kDa_protein"/>
</dbReference>
<dbReference type="OrthoDB" id="424969at2759"/>